<name>A0A397GZD9_9GLOM</name>
<keyword evidence="3" id="KW-0963">Cytoplasm</keyword>
<dbReference type="Proteomes" id="UP000266861">
    <property type="component" value="Unassembled WGS sequence"/>
</dbReference>
<evidence type="ECO:0000259" key="4">
    <source>
        <dbReference type="Pfam" id="PF08622"/>
    </source>
</evidence>
<feature type="domain" description="Svf1-like N-terminal" evidence="4">
    <location>
        <begin position="75"/>
        <end position="228"/>
    </location>
</feature>
<accession>A0A397GZD9</accession>
<feature type="domain" description="Svf1-like C-terminal" evidence="5">
    <location>
        <begin position="230"/>
        <end position="391"/>
    </location>
</feature>
<dbReference type="GO" id="GO:0006979">
    <property type="term" value="P:response to oxidative stress"/>
    <property type="evidence" value="ECO:0007669"/>
    <property type="project" value="InterPro"/>
</dbReference>
<evidence type="ECO:0008006" key="8">
    <source>
        <dbReference type="Google" id="ProtNLM"/>
    </source>
</evidence>
<evidence type="ECO:0000259" key="5">
    <source>
        <dbReference type="Pfam" id="PF17187"/>
    </source>
</evidence>
<comment type="subcellular location">
    <subcellularLocation>
        <location evidence="1">Cytoplasm</location>
    </subcellularLocation>
</comment>
<dbReference type="EMBL" id="PQFF01000359">
    <property type="protein sequence ID" value="RHZ56331.1"/>
    <property type="molecule type" value="Genomic_DNA"/>
</dbReference>
<gene>
    <name evidence="6" type="ORF">Glove_402g20</name>
</gene>
<evidence type="ECO:0000256" key="3">
    <source>
        <dbReference type="ARBA" id="ARBA00022490"/>
    </source>
</evidence>
<evidence type="ECO:0000313" key="7">
    <source>
        <dbReference type="Proteomes" id="UP000266861"/>
    </source>
</evidence>
<evidence type="ECO:0000256" key="1">
    <source>
        <dbReference type="ARBA" id="ARBA00004496"/>
    </source>
</evidence>
<dbReference type="GO" id="GO:0005737">
    <property type="term" value="C:cytoplasm"/>
    <property type="evidence" value="ECO:0007669"/>
    <property type="project" value="UniProtKB-SubCell"/>
</dbReference>
<dbReference type="Pfam" id="PF17187">
    <property type="entry name" value="Svf1_C"/>
    <property type="match status" value="1"/>
</dbReference>
<protein>
    <recommendedName>
        <fullName evidence="8">Oxidative stress survival, Svf1-like protein</fullName>
    </recommendedName>
</protein>
<dbReference type="Pfam" id="PF08622">
    <property type="entry name" value="Svf1"/>
    <property type="match status" value="1"/>
</dbReference>
<sequence length="392" mass="44675">MVTRTTFDTLHSFENHFFEFFFYYQIDYFLFLSIIFSKMADEVNIYIASEMAKENLYSEVTPKDLEWTLASGSSTETQTFYLSTNEGHFAFVQMIHSNISLWNPTIQFTSRFFGAGINTFKSVNMSNFKLSPDRRSATADNMSIALNPECDKYSVQLTHEKELLVVFDFERIDRGFKIGGGKTYFGKDKSAGFVEHKFWPKGKVSGTIVVDGKAFDVSGSGLFVHAIQGMRPHLIASRWNFLNFQSKSASLAMCEFETTPQYGSIKINQGSLMVGNKLIGVSVRNQANFITTVLDPDTGYNIPEKILYTWEGSTLDTGENFKARMEFDTAVLMDKIDVLNEIPYFLKKIVQAFVAKPYVYQWFNDTIAYIKIGDKDEFAVPGKLFSEATFIY</sequence>
<dbReference type="PANTHER" id="PTHR47107">
    <property type="entry name" value="SVF1-LIKE PROTEIN YDR222W-RELATED"/>
    <property type="match status" value="1"/>
</dbReference>
<dbReference type="InterPro" id="IPR013931">
    <property type="entry name" value="Svf1-like_N"/>
</dbReference>
<comment type="caution">
    <text evidence="6">The sequence shown here is derived from an EMBL/GenBank/DDBJ whole genome shotgun (WGS) entry which is preliminary data.</text>
</comment>
<dbReference type="OrthoDB" id="2590239at2759"/>
<dbReference type="SUPFAM" id="SSF159245">
    <property type="entry name" value="AttH-like"/>
    <property type="match status" value="1"/>
</dbReference>
<dbReference type="AlphaFoldDB" id="A0A397GZD9"/>
<proteinExistence type="inferred from homology"/>
<dbReference type="PANTHER" id="PTHR47107:SF1">
    <property type="entry name" value="CERAMIDE-BINDING PROTEIN SVF1-RELATED"/>
    <property type="match status" value="1"/>
</dbReference>
<dbReference type="InterPro" id="IPR033394">
    <property type="entry name" value="Svf1-like_C"/>
</dbReference>
<keyword evidence="7" id="KW-1185">Reference proteome</keyword>
<evidence type="ECO:0000256" key="2">
    <source>
        <dbReference type="ARBA" id="ARBA00009069"/>
    </source>
</evidence>
<dbReference type="InterPro" id="IPR051385">
    <property type="entry name" value="Ceramide-binding_SVF1"/>
</dbReference>
<comment type="similarity">
    <text evidence="2">Belongs to the SVF1 family.</text>
</comment>
<reference evidence="6 7" key="1">
    <citation type="submission" date="2018-08" db="EMBL/GenBank/DDBJ databases">
        <title>Genome and evolution of the arbuscular mycorrhizal fungus Diversispora epigaea (formerly Glomus versiforme) and its bacterial endosymbionts.</title>
        <authorList>
            <person name="Sun X."/>
            <person name="Fei Z."/>
            <person name="Harrison M."/>
        </authorList>
    </citation>
    <scope>NUCLEOTIDE SEQUENCE [LARGE SCALE GENOMIC DNA]</scope>
    <source>
        <strain evidence="6 7">IT104</strain>
    </source>
</reference>
<organism evidence="6 7">
    <name type="scientific">Diversispora epigaea</name>
    <dbReference type="NCBI Taxonomy" id="1348612"/>
    <lineage>
        <taxon>Eukaryota</taxon>
        <taxon>Fungi</taxon>
        <taxon>Fungi incertae sedis</taxon>
        <taxon>Mucoromycota</taxon>
        <taxon>Glomeromycotina</taxon>
        <taxon>Glomeromycetes</taxon>
        <taxon>Diversisporales</taxon>
        <taxon>Diversisporaceae</taxon>
        <taxon>Diversispora</taxon>
    </lineage>
</organism>
<evidence type="ECO:0000313" key="6">
    <source>
        <dbReference type="EMBL" id="RHZ56331.1"/>
    </source>
</evidence>